<accession>A0A318JLL7</accession>
<dbReference type="PROSITE" id="PS50883">
    <property type="entry name" value="EAL"/>
    <property type="match status" value="1"/>
</dbReference>
<dbReference type="Proteomes" id="UP000248395">
    <property type="component" value="Unassembled WGS sequence"/>
</dbReference>
<organism evidence="4 5">
    <name type="scientific">Aquitalea magnusonii</name>
    <dbReference type="NCBI Taxonomy" id="332411"/>
    <lineage>
        <taxon>Bacteria</taxon>
        <taxon>Pseudomonadati</taxon>
        <taxon>Pseudomonadota</taxon>
        <taxon>Betaproteobacteria</taxon>
        <taxon>Neisseriales</taxon>
        <taxon>Chromobacteriaceae</taxon>
        <taxon>Aquitalea</taxon>
    </lineage>
</organism>
<dbReference type="InterPro" id="IPR001633">
    <property type="entry name" value="EAL_dom"/>
</dbReference>
<dbReference type="Gene3D" id="3.20.20.450">
    <property type="entry name" value="EAL domain"/>
    <property type="match status" value="1"/>
</dbReference>
<feature type="modified residue" description="4-aspartylphosphate" evidence="1">
    <location>
        <position position="64"/>
    </location>
</feature>
<evidence type="ECO:0000259" key="3">
    <source>
        <dbReference type="PROSITE" id="PS50883"/>
    </source>
</evidence>
<dbReference type="InterPro" id="IPR035919">
    <property type="entry name" value="EAL_sf"/>
</dbReference>
<gene>
    <name evidence="4" type="ORF">DFR38_106150</name>
</gene>
<reference evidence="4 5" key="1">
    <citation type="submission" date="2018-05" db="EMBL/GenBank/DDBJ databases">
        <title>Genomic Encyclopedia of Type Strains, Phase IV (KMG-IV): sequencing the most valuable type-strain genomes for metagenomic binning, comparative biology and taxonomic classification.</title>
        <authorList>
            <person name="Goeker M."/>
        </authorList>
    </citation>
    <scope>NUCLEOTIDE SEQUENCE [LARGE SCALE GENOMIC DNA]</scope>
    <source>
        <strain evidence="4 5">DSM 25134</strain>
    </source>
</reference>
<protein>
    <submittedName>
        <fullName evidence="4">EAL domain-containing protein (Putative c-di-GMP-specific phosphodiesterase class I)</fullName>
    </submittedName>
</protein>
<dbReference type="CDD" id="cd01948">
    <property type="entry name" value="EAL"/>
    <property type="match status" value="1"/>
</dbReference>
<evidence type="ECO:0000313" key="4">
    <source>
        <dbReference type="EMBL" id="PXX48773.1"/>
    </source>
</evidence>
<dbReference type="SMART" id="SM00448">
    <property type="entry name" value="REC"/>
    <property type="match status" value="1"/>
</dbReference>
<dbReference type="AlphaFoldDB" id="A0A318JLL7"/>
<dbReference type="SMART" id="SM00052">
    <property type="entry name" value="EAL"/>
    <property type="match status" value="1"/>
</dbReference>
<dbReference type="Pfam" id="PF00072">
    <property type="entry name" value="Response_reg"/>
    <property type="match status" value="1"/>
</dbReference>
<feature type="domain" description="Response regulatory" evidence="2">
    <location>
        <begin position="14"/>
        <end position="134"/>
    </location>
</feature>
<proteinExistence type="predicted"/>
<dbReference type="Pfam" id="PF00563">
    <property type="entry name" value="EAL"/>
    <property type="match status" value="1"/>
</dbReference>
<dbReference type="SUPFAM" id="SSF141868">
    <property type="entry name" value="EAL domain-like"/>
    <property type="match status" value="1"/>
</dbReference>
<evidence type="ECO:0000259" key="2">
    <source>
        <dbReference type="PROSITE" id="PS50110"/>
    </source>
</evidence>
<keyword evidence="5" id="KW-1185">Reference proteome</keyword>
<dbReference type="CDD" id="cd17546">
    <property type="entry name" value="REC_hyHK_CKI1_RcsC-like"/>
    <property type="match status" value="1"/>
</dbReference>
<keyword evidence="1" id="KW-0597">Phosphoprotein</keyword>
<comment type="caution">
    <text evidence="4">The sequence shown here is derived from an EMBL/GenBank/DDBJ whole genome shotgun (WGS) entry which is preliminary data.</text>
</comment>
<dbReference type="PANTHER" id="PTHR33121:SF70">
    <property type="entry name" value="SIGNALING PROTEIN YKOW"/>
    <property type="match status" value="1"/>
</dbReference>
<dbReference type="GO" id="GO:0071111">
    <property type="term" value="F:cyclic-guanylate-specific phosphodiesterase activity"/>
    <property type="evidence" value="ECO:0007669"/>
    <property type="project" value="InterPro"/>
</dbReference>
<name>A0A318JLL7_9NEIS</name>
<feature type="domain" description="EAL" evidence="3">
    <location>
        <begin position="148"/>
        <end position="403"/>
    </location>
</feature>
<dbReference type="InterPro" id="IPR011006">
    <property type="entry name" value="CheY-like_superfamily"/>
</dbReference>
<dbReference type="Gene3D" id="3.40.50.2300">
    <property type="match status" value="1"/>
</dbReference>
<dbReference type="InterPro" id="IPR001789">
    <property type="entry name" value="Sig_transdc_resp-reg_receiver"/>
</dbReference>
<dbReference type="SUPFAM" id="SSF52172">
    <property type="entry name" value="CheY-like"/>
    <property type="match status" value="1"/>
</dbReference>
<dbReference type="PROSITE" id="PS50110">
    <property type="entry name" value="RESPONSE_REGULATORY"/>
    <property type="match status" value="1"/>
</dbReference>
<dbReference type="InterPro" id="IPR050706">
    <property type="entry name" value="Cyclic-di-GMP_PDE-like"/>
</dbReference>
<sequence>MSSQSFGNTIFPLKILIVEDHAIQRMVLNQLLRALGAIVVDEAVDGHQALSRLESHSYDLVICDLDMPNLDGIQLMRYLRRINNLPQLIFCSVQAADILQSVQRMGGYHELPVLDCLAKPLSRAQLSPLLLRVLQLKTGGVGCAAGRYHFSRKELQQALRAGQIQPWYQPKIDPQTSRVTSVEALARWQHPDLGLLGPALFLPRIDETDLSEQLLCSMLEHGLRDCHEWDMQFPQLKLGVAVNINMREFDQPGMPDKLQKIMQGGHVPPSRITIELTETQPLDNLSCSLENAIRLRVMGFNLALDDFGAGYSGFHHLREIPANSVKIDRTLVHHAAGDPTAEKLLGFAVRMLQSQNVAVVVEGVSRQQDFDLVKQLRVDLVQGFLLAEPMPSASLAQFIGGRHGLNLT</sequence>
<evidence type="ECO:0000256" key="1">
    <source>
        <dbReference type="PROSITE-ProRule" id="PRU00169"/>
    </source>
</evidence>
<evidence type="ECO:0000313" key="5">
    <source>
        <dbReference type="Proteomes" id="UP000248395"/>
    </source>
</evidence>
<dbReference type="EMBL" id="QJKC01000006">
    <property type="protein sequence ID" value="PXX48773.1"/>
    <property type="molecule type" value="Genomic_DNA"/>
</dbReference>
<dbReference type="GO" id="GO:0000160">
    <property type="term" value="P:phosphorelay signal transduction system"/>
    <property type="evidence" value="ECO:0007669"/>
    <property type="project" value="InterPro"/>
</dbReference>
<dbReference type="PANTHER" id="PTHR33121">
    <property type="entry name" value="CYCLIC DI-GMP PHOSPHODIESTERASE PDEF"/>
    <property type="match status" value="1"/>
</dbReference>